<feature type="domain" description="DUF659" evidence="3">
    <location>
        <begin position="232"/>
        <end position="329"/>
    </location>
</feature>
<sequence>MTSEPNSNTVLNVVGNSSSTTSNANSGFGRKRKSNDVGWEFGILIDEKNQDKVQYILCKKVFYWGLYRLKEHVANIQGNVAPCRMATNDNQLRCRQVIANAKNKKKIKKKEEEVLRIEVNIGDEEELEEIEGLGLRKNPKILGPMDIFASPINPGSSISGKNMQQWTLNDTIIKERTHATQKYLAKWVYQAGIPFNAIDNDSFLQMVEAIGRFGPSFKPPSQWQLREPFLKEEKRRSIMNLCVNCKEGTTFLSSKESSNVAHIGEHIFNYVLAAIEEVGLENVVQVVIDNTSNNMAAAKMLKEKMPSIFWNLCATHTINLMLEVGEVAGADEFIEPRKSGRNEVRDLEDEFESDNEAVEENV</sequence>
<organism evidence="4 5">
    <name type="scientific">Acer yangbiense</name>
    <dbReference type="NCBI Taxonomy" id="1000413"/>
    <lineage>
        <taxon>Eukaryota</taxon>
        <taxon>Viridiplantae</taxon>
        <taxon>Streptophyta</taxon>
        <taxon>Embryophyta</taxon>
        <taxon>Tracheophyta</taxon>
        <taxon>Spermatophyta</taxon>
        <taxon>Magnoliopsida</taxon>
        <taxon>eudicotyledons</taxon>
        <taxon>Gunneridae</taxon>
        <taxon>Pentapetalae</taxon>
        <taxon>rosids</taxon>
        <taxon>malvids</taxon>
        <taxon>Sapindales</taxon>
        <taxon>Sapindaceae</taxon>
        <taxon>Hippocastanoideae</taxon>
        <taxon>Acereae</taxon>
        <taxon>Acer</taxon>
    </lineage>
</organism>
<keyword evidence="1" id="KW-0175">Coiled coil</keyword>
<evidence type="ECO:0000259" key="3">
    <source>
        <dbReference type="Pfam" id="PF04937"/>
    </source>
</evidence>
<accession>A0A5C7HBJ9</accession>
<feature type="compositionally biased region" description="Low complexity" evidence="2">
    <location>
        <begin position="1"/>
        <end position="26"/>
    </location>
</feature>
<evidence type="ECO:0000256" key="2">
    <source>
        <dbReference type="SAM" id="MobiDB-lite"/>
    </source>
</evidence>
<dbReference type="SUPFAM" id="SSF53098">
    <property type="entry name" value="Ribonuclease H-like"/>
    <property type="match status" value="1"/>
</dbReference>
<dbReference type="Pfam" id="PF04937">
    <property type="entry name" value="DUF659"/>
    <property type="match status" value="1"/>
</dbReference>
<protein>
    <recommendedName>
        <fullName evidence="3">DUF659 domain-containing protein</fullName>
    </recommendedName>
</protein>
<comment type="caution">
    <text evidence="4">The sequence shown here is derived from an EMBL/GenBank/DDBJ whole genome shotgun (WGS) entry which is preliminary data.</text>
</comment>
<feature type="region of interest" description="Disordered" evidence="2">
    <location>
        <begin position="1"/>
        <end position="29"/>
    </location>
</feature>
<feature type="coiled-coil region" evidence="1">
    <location>
        <begin position="98"/>
        <end position="127"/>
    </location>
</feature>
<dbReference type="OrthoDB" id="2012664at2759"/>
<dbReference type="Proteomes" id="UP000323000">
    <property type="component" value="Chromosome 9"/>
</dbReference>
<gene>
    <name evidence="4" type="ORF">EZV62_019527</name>
</gene>
<reference evidence="5" key="1">
    <citation type="journal article" date="2019" name="Gigascience">
        <title>De novo genome assembly of the endangered Acer yangbiense, a plant species with extremely small populations endemic to Yunnan Province, China.</title>
        <authorList>
            <person name="Yang J."/>
            <person name="Wariss H.M."/>
            <person name="Tao L."/>
            <person name="Zhang R."/>
            <person name="Yun Q."/>
            <person name="Hollingsworth P."/>
            <person name="Dao Z."/>
            <person name="Luo G."/>
            <person name="Guo H."/>
            <person name="Ma Y."/>
            <person name="Sun W."/>
        </authorList>
    </citation>
    <scope>NUCLEOTIDE SEQUENCE [LARGE SCALE GENOMIC DNA]</scope>
    <source>
        <strain evidence="5">cv. Malutang</strain>
    </source>
</reference>
<name>A0A5C7HBJ9_9ROSI</name>
<evidence type="ECO:0000313" key="4">
    <source>
        <dbReference type="EMBL" id="TXG54271.1"/>
    </source>
</evidence>
<dbReference type="AlphaFoldDB" id="A0A5C7HBJ9"/>
<keyword evidence="5" id="KW-1185">Reference proteome</keyword>
<dbReference type="PANTHER" id="PTHR32166">
    <property type="entry name" value="OSJNBA0013A04.12 PROTEIN"/>
    <property type="match status" value="1"/>
</dbReference>
<dbReference type="InterPro" id="IPR012337">
    <property type="entry name" value="RNaseH-like_sf"/>
</dbReference>
<proteinExistence type="predicted"/>
<evidence type="ECO:0000256" key="1">
    <source>
        <dbReference type="SAM" id="Coils"/>
    </source>
</evidence>
<dbReference type="EMBL" id="VAHF01000009">
    <property type="protein sequence ID" value="TXG54271.1"/>
    <property type="molecule type" value="Genomic_DNA"/>
</dbReference>
<dbReference type="PANTHER" id="PTHR32166:SF74">
    <property type="entry name" value="OS05G0256350 PROTEIN"/>
    <property type="match status" value="1"/>
</dbReference>
<evidence type="ECO:0000313" key="5">
    <source>
        <dbReference type="Proteomes" id="UP000323000"/>
    </source>
</evidence>
<dbReference type="InterPro" id="IPR007021">
    <property type="entry name" value="DUF659"/>
</dbReference>